<dbReference type="CDD" id="cd02598">
    <property type="entry name" value="HAD_BPGM"/>
    <property type="match status" value="1"/>
</dbReference>
<evidence type="ECO:0000256" key="1">
    <source>
        <dbReference type="ARBA" id="ARBA00006171"/>
    </source>
</evidence>
<reference evidence="6" key="1">
    <citation type="journal article" date="2021" name="PeerJ">
        <title>Extensive microbial diversity within the chicken gut microbiome revealed by metagenomics and culture.</title>
        <authorList>
            <person name="Gilroy R."/>
            <person name="Ravi A."/>
            <person name="Getino M."/>
            <person name="Pursley I."/>
            <person name="Horton D.L."/>
            <person name="Alikhan N.F."/>
            <person name="Baker D."/>
            <person name="Gharbi K."/>
            <person name="Hall N."/>
            <person name="Watson M."/>
            <person name="Adriaenssens E.M."/>
            <person name="Foster-Nyarko E."/>
            <person name="Jarju S."/>
            <person name="Secka A."/>
            <person name="Antonio M."/>
            <person name="Oren A."/>
            <person name="Chaudhuri R.R."/>
            <person name="La Ragione R."/>
            <person name="Hildebrand F."/>
            <person name="Pallen M.J."/>
        </authorList>
    </citation>
    <scope>NUCLEOTIDE SEQUENCE</scope>
    <source>
        <strain evidence="6">ChiSxjej3B15-24422</strain>
    </source>
</reference>
<dbReference type="GO" id="GO:0000287">
    <property type="term" value="F:magnesium ion binding"/>
    <property type="evidence" value="ECO:0007669"/>
    <property type="project" value="InterPro"/>
</dbReference>
<dbReference type="GO" id="GO:0005975">
    <property type="term" value="P:carbohydrate metabolic process"/>
    <property type="evidence" value="ECO:0007669"/>
    <property type="project" value="InterPro"/>
</dbReference>
<evidence type="ECO:0000256" key="2">
    <source>
        <dbReference type="PIRSR" id="PIRSR610972-1"/>
    </source>
</evidence>
<feature type="binding site" evidence="3">
    <location>
        <begin position="45"/>
        <end position="50"/>
    </location>
    <ligand>
        <name>substrate</name>
    </ligand>
</feature>
<dbReference type="NCBIfam" id="TIGR02009">
    <property type="entry name" value="PGMB-YQAB-SF"/>
    <property type="match status" value="1"/>
</dbReference>
<dbReference type="NCBIfam" id="TIGR01990">
    <property type="entry name" value="bPGM"/>
    <property type="match status" value="1"/>
</dbReference>
<dbReference type="Gene3D" id="3.40.50.1000">
    <property type="entry name" value="HAD superfamily/HAD-like"/>
    <property type="match status" value="1"/>
</dbReference>
<dbReference type="PRINTS" id="PR00413">
    <property type="entry name" value="HADHALOGNASE"/>
</dbReference>
<evidence type="ECO:0000256" key="4">
    <source>
        <dbReference type="PIRSR" id="PIRSR610972-3"/>
    </source>
</evidence>
<sequence>MRMYRGLLFDLDGVLVDTAKYHYLAWREIAGRLGIVFTPKDNERLKGVSRMRSLEILLEIGGRKLDREAKEQYCEEKNRIYLNHIRRLERNALLPGVREFLRDARKKGYLLAVGSASRNASLIFDRLELNACFDAVIDGNAVSKAKPDPEVFRKGAQALGLKPRECLVFEDAPAGIEAAHAGGMRAVGIGSREALPEADGILAGFAGVKIEEVEVMLTGFGGAAGNPVGSAVGFPSGEGSPVGQ</sequence>
<proteinExistence type="inferred from homology"/>
<dbReference type="EMBL" id="DXDD01000103">
    <property type="protein sequence ID" value="HIY60690.1"/>
    <property type="molecule type" value="Genomic_DNA"/>
</dbReference>
<gene>
    <name evidence="6" type="primary">pgmB</name>
    <name evidence="6" type="ORF">H9831_08445</name>
</gene>
<dbReference type="EC" id="5.4.2.6" evidence="6"/>
<dbReference type="PANTHER" id="PTHR43481:SF4">
    <property type="entry name" value="GLYCEROL-1-PHOSPHATE PHOSPHOHYDROLASE 1-RELATED"/>
    <property type="match status" value="1"/>
</dbReference>
<feature type="active site" description="Proton donor/acceptor" evidence="2">
    <location>
        <position position="12"/>
    </location>
</feature>
<feature type="binding site" evidence="3">
    <location>
        <position position="53"/>
    </location>
    <ligand>
        <name>substrate</name>
    </ligand>
</feature>
<keyword evidence="6" id="KW-0413">Isomerase</keyword>
<dbReference type="InterPro" id="IPR036412">
    <property type="entry name" value="HAD-like_sf"/>
</dbReference>
<feature type="binding site" evidence="4">
    <location>
        <position position="12"/>
    </location>
    <ligand>
        <name>Mg(2+)</name>
        <dbReference type="ChEBI" id="CHEBI:18420"/>
    </ligand>
</feature>
<comment type="caution">
    <text evidence="6">The sequence shown here is derived from an EMBL/GenBank/DDBJ whole genome shotgun (WGS) entry which is preliminary data.</text>
</comment>
<feature type="site" description="Important for catalytic activity and assists the phosphoryl transfer reaction to Asp8 by balancing charge and orienting the reacting groups" evidence="5">
    <location>
        <position position="115"/>
    </location>
</feature>
<feature type="site" description="Important for catalytic activity and assists the phosphoryl transfer reaction to Asp8 by balancing charge and orienting the reacting groups" evidence="5">
    <location>
        <position position="146"/>
    </location>
</feature>
<dbReference type="InterPro" id="IPR010972">
    <property type="entry name" value="Beta-PGM"/>
</dbReference>
<protein>
    <submittedName>
        <fullName evidence="6">Beta-phosphoglucomutase</fullName>
        <ecNumber evidence="6">5.4.2.6</ecNumber>
    </submittedName>
</protein>
<accession>A0A9D1YPL4</accession>
<dbReference type="AlphaFoldDB" id="A0A9D1YPL4"/>
<dbReference type="Pfam" id="PF00702">
    <property type="entry name" value="Hydrolase"/>
    <property type="match status" value="1"/>
</dbReference>
<feature type="binding site" evidence="4">
    <location>
        <position position="170"/>
    </location>
    <ligand>
        <name>Mg(2+)</name>
        <dbReference type="ChEBI" id="CHEBI:18420"/>
    </ligand>
</feature>
<evidence type="ECO:0000256" key="5">
    <source>
        <dbReference type="PIRSR" id="PIRSR610972-4"/>
    </source>
</evidence>
<feature type="binding site" evidence="3">
    <location>
        <position position="26"/>
    </location>
    <ligand>
        <name>substrate</name>
    </ligand>
</feature>
<dbReference type="InterPro" id="IPR051806">
    <property type="entry name" value="HAD-like_SPP"/>
</dbReference>
<dbReference type="SUPFAM" id="SSF56784">
    <property type="entry name" value="HAD-like"/>
    <property type="match status" value="1"/>
</dbReference>
<feature type="binding site" evidence="4">
    <location>
        <position position="10"/>
    </location>
    <ligand>
        <name>Mg(2+)</name>
        <dbReference type="ChEBI" id="CHEBI:18420"/>
    </ligand>
</feature>
<evidence type="ECO:0000256" key="3">
    <source>
        <dbReference type="PIRSR" id="PIRSR610972-2"/>
    </source>
</evidence>
<feature type="binding site" evidence="3">
    <location>
        <begin position="10"/>
        <end position="12"/>
    </location>
    <ligand>
        <name>substrate</name>
    </ligand>
</feature>
<feature type="binding site" evidence="4">
    <location>
        <position position="171"/>
    </location>
    <ligand>
        <name>Mg(2+)</name>
        <dbReference type="ChEBI" id="CHEBI:18420"/>
    </ligand>
</feature>
<dbReference type="InterPro" id="IPR010976">
    <property type="entry name" value="B-phosphoglucomutase_hydrolase"/>
</dbReference>
<feature type="binding site" evidence="3">
    <location>
        <position position="77"/>
    </location>
    <ligand>
        <name>substrate</name>
    </ligand>
</feature>
<dbReference type="NCBIfam" id="TIGR01509">
    <property type="entry name" value="HAD-SF-IA-v3"/>
    <property type="match status" value="1"/>
</dbReference>
<dbReference type="SFLD" id="SFLDG01135">
    <property type="entry name" value="C1.5.6:_HAD__Beta-PGM__Phospha"/>
    <property type="match status" value="1"/>
</dbReference>
<evidence type="ECO:0000313" key="6">
    <source>
        <dbReference type="EMBL" id="HIY60690.1"/>
    </source>
</evidence>
<keyword evidence="4" id="KW-0479">Metal-binding</keyword>
<name>A0A9D1YPL4_9FIRM</name>
<dbReference type="PANTHER" id="PTHR43481">
    <property type="entry name" value="FRUCTOSE-1-PHOSPHATE PHOSPHATASE"/>
    <property type="match status" value="1"/>
</dbReference>
<feature type="binding site" evidence="3">
    <location>
        <position position="146"/>
    </location>
    <ligand>
        <name>substrate</name>
    </ligand>
</feature>
<reference evidence="6" key="2">
    <citation type="submission" date="2021-04" db="EMBL/GenBank/DDBJ databases">
        <authorList>
            <person name="Gilroy R."/>
        </authorList>
    </citation>
    <scope>NUCLEOTIDE SEQUENCE</scope>
    <source>
        <strain evidence="6">ChiSxjej3B15-24422</strain>
    </source>
</reference>
<dbReference type="SFLD" id="SFLDS00003">
    <property type="entry name" value="Haloacid_Dehalogenase"/>
    <property type="match status" value="1"/>
</dbReference>
<comment type="similarity">
    <text evidence="1">Belongs to the HAD-like hydrolase superfamily. CbbY/CbbZ/Gph/YieH family.</text>
</comment>
<dbReference type="Gene3D" id="1.10.150.240">
    <property type="entry name" value="Putative phosphatase, domain 2"/>
    <property type="match status" value="1"/>
</dbReference>
<feature type="binding site" evidence="3">
    <location>
        <begin position="115"/>
        <end position="119"/>
    </location>
    <ligand>
        <name>substrate</name>
    </ligand>
</feature>
<dbReference type="InterPro" id="IPR023198">
    <property type="entry name" value="PGP-like_dom2"/>
</dbReference>
<dbReference type="InterPro" id="IPR006439">
    <property type="entry name" value="HAD-SF_hydro_IA"/>
</dbReference>
<dbReference type="GO" id="GO:0050308">
    <property type="term" value="F:sugar-phosphatase activity"/>
    <property type="evidence" value="ECO:0007669"/>
    <property type="project" value="TreeGrafter"/>
</dbReference>
<organism evidence="6 7">
    <name type="scientific">Candidatus Eisenbergiella pullistercoris</name>
    <dbReference type="NCBI Taxonomy" id="2838555"/>
    <lineage>
        <taxon>Bacteria</taxon>
        <taxon>Bacillati</taxon>
        <taxon>Bacillota</taxon>
        <taxon>Clostridia</taxon>
        <taxon>Lachnospirales</taxon>
        <taxon>Lachnospiraceae</taxon>
        <taxon>Eisenbergiella</taxon>
    </lineage>
</organism>
<comment type="cofactor">
    <cofactor evidence="4">
        <name>Mg(2+)</name>
        <dbReference type="ChEBI" id="CHEBI:18420"/>
    </cofactor>
    <text evidence="4">Binds 2 magnesium ions per subunit.</text>
</comment>
<keyword evidence="4" id="KW-0460">Magnesium</keyword>
<feature type="active site" description="Proton donor/acceptor" evidence="2">
    <location>
        <position position="10"/>
    </location>
</feature>
<dbReference type="SFLD" id="SFLDG01129">
    <property type="entry name" value="C1.5:_HAD__Beta-PGM__Phosphata"/>
    <property type="match status" value="1"/>
</dbReference>
<dbReference type="InterPro" id="IPR023214">
    <property type="entry name" value="HAD_sf"/>
</dbReference>
<evidence type="ECO:0000313" key="7">
    <source>
        <dbReference type="Proteomes" id="UP000824007"/>
    </source>
</evidence>
<dbReference type="Proteomes" id="UP000824007">
    <property type="component" value="Unassembled WGS sequence"/>
</dbReference>
<dbReference type="GO" id="GO:0008801">
    <property type="term" value="F:beta-phosphoglucomutase activity"/>
    <property type="evidence" value="ECO:0007669"/>
    <property type="project" value="UniProtKB-EC"/>
</dbReference>